<protein>
    <submittedName>
        <fullName evidence="1">Uncharacterized protein</fullName>
    </submittedName>
</protein>
<comment type="caution">
    <text evidence="1">The sequence shown here is derived from an EMBL/GenBank/DDBJ whole genome shotgun (WGS) entry which is preliminary data.</text>
</comment>
<gene>
    <name evidence="1" type="ORF">DPEC_G00224020</name>
</gene>
<dbReference type="Proteomes" id="UP001157502">
    <property type="component" value="Chromosome 19"/>
</dbReference>
<evidence type="ECO:0000313" key="1">
    <source>
        <dbReference type="EMBL" id="KAJ7996967.1"/>
    </source>
</evidence>
<organism evidence="1 2">
    <name type="scientific">Dallia pectoralis</name>
    <name type="common">Alaska blackfish</name>
    <dbReference type="NCBI Taxonomy" id="75939"/>
    <lineage>
        <taxon>Eukaryota</taxon>
        <taxon>Metazoa</taxon>
        <taxon>Chordata</taxon>
        <taxon>Craniata</taxon>
        <taxon>Vertebrata</taxon>
        <taxon>Euteleostomi</taxon>
        <taxon>Actinopterygii</taxon>
        <taxon>Neopterygii</taxon>
        <taxon>Teleostei</taxon>
        <taxon>Protacanthopterygii</taxon>
        <taxon>Esociformes</taxon>
        <taxon>Umbridae</taxon>
        <taxon>Dallia</taxon>
    </lineage>
</organism>
<reference evidence="1" key="1">
    <citation type="submission" date="2021-05" db="EMBL/GenBank/DDBJ databases">
        <authorList>
            <person name="Pan Q."/>
            <person name="Jouanno E."/>
            <person name="Zahm M."/>
            <person name="Klopp C."/>
            <person name="Cabau C."/>
            <person name="Louis A."/>
            <person name="Berthelot C."/>
            <person name="Parey E."/>
            <person name="Roest Crollius H."/>
            <person name="Montfort J."/>
            <person name="Robinson-Rechavi M."/>
            <person name="Bouchez O."/>
            <person name="Lampietro C."/>
            <person name="Lopez Roques C."/>
            <person name="Donnadieu C."/>
            <person name="Postlethwait J."/>
            <person name="Bobe J."/>
            <person name="Dillon D."/>
            <person name="Chandos A."/>
            <person name="von Hippel F."/>
            <person name="Guiguen Y."/>
        </authorList>
    </citation>
    <scope>NUCLEOTIDE SEQUENCE</scope>
    <source>
        <strain evidence="1">YG-Jan2019</strain>
    </source>
</reference>
<accession>A0ACC2G039</accession>
<name>A0ACC2G039_DALPE</name>
<dbReference type="EMBL" id="CM055746">
    <property type="protein sequence ID" value="KAJ7996967.1"/>
    <property type="molecule type" value="Genomic_DNA"/>
</dbReference>
<evidence type="ECO:0000313" key="2">
    <source>
        <dbReference type="Proteomes" id="UP001157502"/>
    </source>
</evidence>
<proteinExistence type="predicted"/>
<sequence>MTAIFSLEGTVLGILTVTSFSVFCLWCRRKTKIIHEENQIYDPQTFRREGSRFAVMRSKTVTRPNQIIRDLPATPVEQKPEELNAEQHNYQNIAKAQMSRFEPTYVHPIPAYVYQNVDESINEKTVNSETDTDQPYENVFPSSVEIITNSDENSDYENSEFLEQEKIESEDSDPDYVNDTA</sequence>
<keyword evidence="2" id="KW-1185">Reference proteome</keyword>